<evidence type="ECO:0000313" key="15">
    <source>
        <dbReference type="EMBL" id="GAA5132393.1"/>
    </source>
</evidence>
<keyword evidence="6 11" id="KW-0812">Transmembrane</keyword>
<evidence type="ECO:0000259" key="13">
    <source>
        <dbReference type="PROSITE" id="PS50110"/>
    </source>
</evidence>
<evidence type="ECO:0000256" key="11">
    <source>
        <dbReference type="SAM" id="Phobius"/>
    </source>
</evidence>
<dbReference type="SMART" id="SM00388">
    <property type="entry name" value="HisKA"/>
    <property type="match status" value="1"/>
</dbReference>
<evidence type="ECO:0000256" key="7">
    <source>
        <dbReference type="ARBA" id="ARBA00022777"/>
    </source>
</evidence>
<dbReference type="Pfam" id="PF03924">
    <property type="entry name" value="CHASE"/>
    <property type="match status" value="1"/>
</dbReference>
<protein>
    <recommendedName>
        <fullName evidence="3">histidine kinase</fullName>
        <ecNumber evidence="3">2.7.13.3</ecNumber>
    </recommendedName>
</protein>
<dbReference type="EC" id="2.7.13.3" evidence="3"/>
<dbReference type="InterPro" id="IPR004358">
    <property type="entry name" value="Sig_transdc_His_kin-like_C"/>
</dbReference>
<dbReference type="PROSITE" id="PS50839">
    <property type="entry name" value="CHASE"/>
    <property type="match status" value="1"/>
</dbReference>
<dbReference type="CDD" id="cd00082">
    <property type="entry name" value="HisKA"/>
    <property type="match status" value="1"/>
</dbReference>
<keyword evidence="5" id="KW-0808">Transferase</keyword>
<keyword evidence="9 11" id="KW-0472">Membrane</keyword>
<dbReference type="InterPro" id="IPR042240">
    <property type="entry name" value="CHASE_sf"/>
</dbReference>
<evidence type="ECO:0000256" key="3">
    <source>
        <dbReference type="ARBA" id="ARBA00012438"/>
    </source>
</evidence>
<dbReference type="SMART" id="SM00448">
    <property type="entry name" value="REC"/>
    <property type="match status" value="1"/>
</dbReference>
<dbReference type="Proteomes" id="UP001499852">
    <property type="component" value="Unassembled WGS sequence"/>
</dbReference>
<evidence type="ECO:0000256" key="1">
    <source>
        <dbReference type="ARBA" id="ARBA00000085"/>
    </source>
</evidence>
<dbReference type="Pfam" id="PF02518">
    <property type="entry name" value="HATPase_c"/>
    <property type="match status" value="1"/>
</dbReference>
<keyword evidence="8 11" id="KW-1133">Transmembrane helix</keyword>
<name>A0ABP9NSQ8_9BACT</name>
<reference evidence="16" key="1">
    <citation type="journal article" date="2019" name="Int. J. Syst. Evol. Microbiol.">
        <title>The Global Catalogue of Microorganisms (GCM) 10K type strain sequencing project: providing services to taxonomists for standard genome sequencing and annotation.</title>
        <authorList>
            <consortium name="The Broad Institute Genomics Platform"/>
            <consortium name="The Broad Institute Genome Sequencing Center for Infectious Disease"/>
            <person name="Wu L."/>
            <person name="Ma J."/>
        </authorList>
    </citation>
    <scope>NUCLEOTIDE SEQUENCE [LARGE SCALE GENOMIC DNA]</scope>
    <source>
        <strain evidence="16">JCM 18053</strain>
    </source>
</reference>
<dbReference type="Gene3D" id="3.30.450.350">
    <property type="entry name" value="CHASE domain"/>
    <property type="match status" value="1"/>
</dbReference>
<keyword evidence="7" id="KW-0418">Kinase</keyword>
<dbReference type="Pfam" id="PF00512">
    <property type="entry name" value="HisKA"/>
    <property type="match status" value="1"/>
</dbReference>
<comment type="catalytic activity">
    <reaction evidence="1">
        <text>ATP + protein L-histidine = ADP + protein N-phospho-L-histidine.</text>
        <dbReference type="EC" id="2.7.13.3"/>
    </reaction>
</comment>
<dbReference type="Pfam" id="PF00072">
    <property type="entry name" value="Response_reg"/>
    <property type="match status" value="1"/>
</dbReference>
<evidence type="ECO:0000256" key="10">
    <source>
        <dbReference type="PROSITE-ProRule" id="PRU00169"/>
    </source>
</evidence>
<dbReference type="InterPro" id="IPR003661">
    <property type="entry name" value="HisK_dim/P_dom"/>
</dbReference>
<dbReference type="InterPro" id="IPR036097">
    <property type="entry name" value="HisK_dim/P_sf"/>
</dbReference>
<dbReference type="RefSeq" id="WP_345734363.1">
    <property type="nucleotide sequence ID" value="NZ_BAABIA010000001.1"/>
</dbReference>
<dbReference type="PROSITE" id="PS50109">
    <property type="entry name" value="HIS_KIN"/>
    <property type="match status" value="1"/>
</dbReference>
<evidence type="ECO:0000256" key="5">
    <source>
        <dbReference type="ARBA" id="ARBA00022679"/>
    </source>
</evidence>
<evidence type="ECO:0000256" key="2">
    <source>
        <dbReference type="ARBA" id="ARBA00004370"/>
    </source>
</evidence>
<keyword evidence="16" id="KW-1185">Reference proteome</keyword>
<dbReference type="Gene3D" id="3.40.50.2300">
    <property type="match status" value="1"/>
</dbReference>
<comment type="caution">
    <text evidence="15">The sequence shown here is derived from an EMBL/GenBank/DDBJ whole genome shotgun (WGS) entry which is preliminary data.</text>
</comment>
<evidence type="ECO:0000256" key="4">
    <source>
        <dbReference type="ARBA" id="ARBA00022553"/>
    </source>
</evidence>
<dbReference type="PROSITE" id="PS50110">
    <property type="entry name" value="RESPONSE_REGULATORY"/>
    <property type="match status" value="1"/>
</dbReference>
<dbReference type="EMBL" id="BAABIA010000001">
    <property type="protein sequence ID" value="GAA5132393.1"/>
    <property type="molecule type" value="Genomic_DNA"/>
</dbReference>
<dbReference type="SUPFAM" id="SSF52172">
    <property type="entry name" value="CheY-like"/>
    <property type="match status" value="1"/>
</dbReference>
<dbReference type="Gene3D" id="3.30.565.10">
    <property type="entry name" value="Histidine kinase-like ATPase, C-terminal domain"/>
    <property type="match status" value="1"/>
</dbReference>
<comment type="subcellular location">
    <subcellularLocation>
        <location evidence="2">Membrane</location>
    </subcellularLocation>
</comment>
<evidence type="ECO:0000313" key="16">
    <source>
        <dbReference type="Proteomes" id="UP001499852"/>
    </source>
</evidence>
<feature type="domain" description="Response regulatory" evidence="13">
    <location>
        <begin position="610"/>
        <end position="726"/>
    </location>
</feature>
<evidence type="ECO:0000256" key="6">
    <source>
        <dbReference type="ARBA" id="ARBA00022692"/>
    </source>
</evidence>
<organism evidence="15 16">
    <name type="scientific">Prosthecobacter algae</name>
    <dbReference type="NCBI Taxonomy" id="1144682"/>
    <lineage>
        <taxon>Bacteria</taxon>
        <taxon>Pseudomonadati</taxon>
        <taxon>Verrucomicrobiota</taxon>
        <taxon>Verrucomicrobiia</taxon>
        <taxon>Verrucomicrobiales</taxon>
        <taxon>Verrucomicrobiaceae</taxon>
        <taxon>Prosthecobacter</taxon>
    </lineage>
</organism>
<feature type="domain" description="Histidine kinase" evidence="12">
    <location>
        <begin position="371"/>
        <end position="586"/>
    </location>
</feature>
<evidence type="ECO:0000256" key="8">
    <source>
        <dbReference type="ARBA" id="ARBA00022989"/>
    </source>
</evidence>
<dbReference type="InterPro" id="IPR003594">
    <property type="entry name" value="HATPase_dom"/>
</dbReference>
<dbReference type="PANTHER" id="PTHR43047">
    <property type="entry name" value="TWO-COMPONENT HISTIDINE PROTEIN KINASE"/>
    <property type="match status" value="1"/>
</dbReference>
<dbReference type="SUPFAM" id="SSF55874">
    <property type="entry name" value="ATPase domain of HSP90 chaperone/DNA topoisomerase II/histidine kinase"/>
    <property type="match status" value="1"/>
</dbReference>
<dbReference type="PRINTS" id="PR00344">
    <property type="entry name" value="BCTRLSENSOR"/>
</dbReference>
<dbReference type="InterPro" id="IPR036890">
    <property type="entry name" value="HATPase_C_sf"/>
</dbReference>
<dbReference type="SUPFAM" id="SSF47384">
    <property type="entry name" value="Homodimeric domain of signal transducing histidine kinase"/>
    <property type="match status" value="1"/>
</dbReference>
<dbReference type="InterPro" id="IPR006189">
    <property type="entry name" value="CHASE_dom"/>
</dbReference>
<keyword evidence="4 10" id="KW-0597">Phosphoprotein</keyword>
<evidence type="ECO:0000256" key="9">
    <source>
        <dbReference type="ARBA" id="ARBA00023136"/>
    </source>
</evidence>
<dbReference type="InterPro" id="IPR001789">
    <property type="entry name" value="Sig_transdc_resp-reg_receiver"/>
</dbReference>
<dbReference type="PANTHER" id="PTHR43047:SF64">
    <property type="entry name" value="HISTIDINE KINASE CONTAINING CHEY-HOMOLOGOUS RECEIVER DOMAIN AND PAS DOMAIN-RELATED"/>
    <property type="match status" value="1"/>
</dbReference>
<sequence length="815" mass="90542">MSLSACPDTPVRAPAYFALVLGVTVSWLLTVMLLQTREDDRQDEVRRLAKDRTEVIRGQILRSMEVLHGIVAFFESRKEISRTEFGAFVGSFLTRQPELQALAWDPRVEGAQRESWEQRARDEGFREFRFTEEESEGKIVTARPSDEYFPVFYLESLQKNAPALGFNVKAEPRRRAALEQARDSGSARATAPIRLAQEQGSQRGFVVFEPLYQGMPTTVDERRQQLTGFATAVFRIGDLINLSLAEARDSGVALSLRDAGDGTLLYHQEGARLQGYPTWTTEVDVAGRQWRLLFEPTQGFLSLRSDLMPWITLTGGLVITLLLASYLWKTASQTAVVNRARKELLAEVSVRKQAEATAEAASRAKSEFLANMSHEIRTPMNAILGYAQILARDAALPRFHRDAVATILNSGDHLLHLIQEILDLSKIDAGRMEVEKTNFDLAALVRELTAMFQHPCEEKQIGFRIEVADLEKATPVYGDEGKLRQVLINLLANAVKFTASGRIILRVLPLEKEAWRFEVEDTGIGIPEEAQQRIFEPFQQEAGARGGAGLGLAIARRQMEILGGRMGLHSQLGRGSCFHVELTLPTVAAHGVSRASVRELVSLAKGCTVRALVVDDIRENREVLASMLTLIGCEVVLAEHGRQAVEVVQVSRPQIVFMDIRMPQFDGLQATRRILEEFNTTEIKIVATSASALAHERELCLKAGCDDFVAKPFRAERIYGCLRHLLGVDFEYKGELPGAEAGESIDLSQITLPEELAARLTMAAELHSATVLKSCLAELEQLGTAGQRLAQHLRGFLASYDMKTIQRIIAQISIS</sequence>
<evidence type="ECO:0000259" key="14">
    <source>
        <dbReference type="PROSITE" id="PS50839"/>
    </source>
</evidence>
<evidence type="ECO:0000259" key="12">
    <source>
        <dbReference type="PROSITE" id="PS50109"/>
    </source>
</evidence>
<dbReference type="InterPro" id="IPR005467">
    <property type="entry name" value="His_kinase_dom"/>
</dbReference>
<feature type="transmembrane region" description="Helical" evidence="11">
    <location>
        <begin position="15"/>
        <end position="34"/>
    </location>
</feature>
<feature type="modified residue" description="4-aspartylphosphate" evidence="10">
    <location>
        <position position="659"/>
    </location>
</feature>
<dbReference type="CDD" id="cd17546">
    <property type="entry name" value="REC_hyHK_CKI1_RcsC-like"/>
    <property type="match status" value="1"/>
</dbReference>
<proteinExistence type="predicted"/>
<feature type="domain" description="CHASE" evidence="14">
    <location>
        <begin position="76"/>
        <end position="246"/>
    </location>
</feature>
<dbReference type="SMART" id="SM01079">
    <property type="entry name" value="CHASE"/>
    <property type="match status" value="1"/>
</dbReference>
<accession>A0ABP9NSQ8</accession>
<dbReference type="InterPro" id="IPR011006">
    <property type="entry name" value="CheY-like_superfamily"/>
</dbReference>
<dbReference type="SMART" id="SM00387">
    <property type="entry name" value="HATPase_c"/>
    <property type="match status" value="1"/>
</dbReference>
<dbReference type="Gene3D" id="1.10.287.130">
    <property type="match status" value="1"/>
</dbReference>
<gene>
    <name evidence="15" type="ORF">GCM10023213_00510</name>
</gene>